<reference evidence="8" key="1">
    <citation type="submission" date="2011-04" db="EMBL/GenBank/DDBJ databases">
        <title>Evolution of plant cell wall degrading machinery underlies the functional diversity of forest fungi.</title>
        <authorList>
            <consortium name="US DOE Joint Genome Institute (JGI-PGF)"/>
            <person name="Eastwood D.C."/>
            <person name="Floudas D."/>
            <person name="Binder M."/>
            <person name="Majcherczyk A."/>
            <person name="Schneider P."/>
            <person name="Aerts A."/>
            <person name="Asiegbu F.O."/>
            <person name="Baker S.E."/>
            <person name="Barry K."/>
            <person name="Bendiksby M."/>
            <person name="Blumentritt M."/>
            <person name="Coutinho P.M."/>
            <person name="Cullen D."/>
            <person name="Cullen D."/>
            <person name="Gathman A."/>
            <person name="Goodell B."/>
            <person name="Henrissat B."/>
            <person name="Ihrmark K."/>
            <person name="Kauserud H."/>
            <person name="Kohler A."/>
            <person name="LaButti K."/>
            <person name="Lapidus A."/>
            <person name="Lavin J.L."/>
            <person name="Lee Y.-H."/>
            <person name="Lindquist E."/>
            <person name="Lilly W."/>
            <person name="Lucas S."/>
            <person name="Morin E."/>
            <person name="Murat C."/>
            <person name="Oguiza J.A."/>
            <person name="Park J."/>
            <person name="Pisabarro A.G."/>
            <person name="Riley R."/>
            <person name="Rosling A."/>
            <person name="Salamov A."/>
            <person name="Schmidt O."/>
            <person name="Schmutz J."/>
            <person name="Skrede I."/>
            <person name="Stenlid J."/>
            <person name="Wiebenga A."/>
            <person name="Xie X."/>
            <person name="Kues U."/>
            <person name="Hibbett D.S."/>
            <person name="Hoffmeister D."/>
            <person name="Hogberg N."/>
            <person name="Martin F."/>
            <person name="Grigoriev I.V."/>
            <person name="Watkinson S.C."/>
        </authorList>
    </citation>
    <scope>NUCLEOTIDE SEQUENCE</scope>
    <source>
        <strain evidence="8">S7.9</strain>
    </source>
</reference>
<dbReference type="Gene3D" id="3.30.40.10">
    <property type="entry name" value="Zinc/RING finger domain, C3HC4 (zinc finger)"/>
    <property type="match status" value="2"/>
</dbReference>
<dbReference type="SMART" id="SM00184">
    <property type="entry name" value="RING"/>
    <property type="match status" value="2"/>
</dbReference>
<evidence type="ECO:0000259" key="7">
    <source>
        <dbReference type="PROSITE" id="PS50178"/>
    </source>
</evidence>
<dbReference type="OrthoDB" id="3045089at2759"/>
<dbReference type="PANTHER" id="PTHR14879">
    <property type="entry name" value="CASPASE REGULATOR, RING FINGER DOMAIN-CONTAINING"/>
    <property type="match status" value="1"/>
</dbReference>
<dbReference type="InterPro" id="IPR011011">
    <property type="entry name" value="Znf_FYVE_PHD"/>
</dbReference>
<dbReference type="InterPro" id="IPR000306">
    <property type="entry name" value="Znf_FYVE"/>
</dbReference>
<evidence type="ECO:0000313" key="8">
    <source>
        <dbReference type="EMBL" id="EGO29673.1"/>
    </source>
</evidence>
<evidence type="ECO:0000259" key="6">
    <source>
        <dbReference type="PROSITE" id="PS50089"/>
    </source>
</evidence>
<evidence type="ECO:0000256" key="3">
    <source>
        <dbReference type="ARBA" id="ARBA00022833"/>
    </source>
</evidence>
<organism>
    <name type="scientific">Serpula lacrymans var. lacrymans (strain S7.9)</name>
    <name type="common">Dry rot fungus</name>
    <dbReference type="NCBI Taxonomy" id="578457"/>
    <lineage>
        <taxon>Eukaryota</taxon>
        <taxon>Fungi</taxon>
        <taxon>Dikarya</taxon>
        <taxon>Basidiomycota</taxon>
        <taxon>Agaricomycotina</taxon>
        <taxon>Agaricomycetes</taxon>
        <taxon>Agaricomycetidae</taxon>
        <taxon>Boletales</taxon>
        <taxon>Coniophorineae</taxon>
        <taxon>Serpulaceae</taxon>
        <taxon>Serpula</taxon>
    </lineage>
</organism>
<sequence length="476" mass="52607">MSNGRGLPLLSGPPPSYTGDLGSSCRRCSKDFNVIFSRAKRCNHCGYSYCSSCSDFQALMPRPGPLSGISGYDTASVCAYCIEFLTITASGKTHLKSMPLAKLKKYVDVYNIKVNGAIEKQDLIDSIIAVRTAYGCLPFANEDYYRKHSVPNQGSPGRRGIFSRLAPDPPLRPSAQPRAQSSRPAFARPDLDPNHRPTTSYTPRPQSQSQTRPQTQYRPYTSSSRSGSTSHRSTSSQASPNLGVPPQHARTRTTSAPPTPTPTPLVPVPVPTLDELLDMMPYQIAALSIGTLKGILSDNHVNARLILEKSDLVAKVSTLVEDERQERERKRREEEEEEQQQRWAREDAENERQRQEAAAAERARRQARVSPDIDEMNVDGSTTAEAGHQIQSSDEDTNRAKSPAPPMTPPKAQPLVERHGLCTICQDEEANIAIVDCGHLAMCRACSELVMSSTRECPLCRTRIVTSARLLRIYRT</sequence>
<feature type="compositionally biased region" description="Low complexity" evidence="5">
    <location>
        <begin position="1"/>
        <end position="10"/>
    </location>
</feature>
<evidence type="ECO:0000256" key="1">
    <source>
        <dbReference type="ARBA" id="ARBA00022723"/>
    </source>
</evidence>
<evidence type="ECO:0000256" key="4">
    <source>
        <dbReference type="PROSITE-ProRule" id="PRU00175"/>
    </source>
</evidence>
<dbReference type="InterPro" id="IPR013083">
    <property type="entry name" value="Znf_RING/FYVE/PHD"/>
</dbReference>
<dbReference type="Proteomes" id="UP000008064">
    <property type="component" value="Unassembled WGS sequence"/>
</dbReference>
<dbReference type="EMBL" id="GL945429">
    <property type="protein sequence ID" value="EGO29673.1"/>
    <property type="molecule type" value="Genomic_DNA"/>
</dbReference>
<dbReference type="InterPro" id="IPR051728">
    <property type="entry name" value="RING-FYVE_E3_ubiquitin-ligase"/>
</dbReference>
<evidence type="ECO:0008006" key="9">
    <source>
        <dbReference type="Google" id="ProtNLM"/>
    </source>
</evidence>
<feature type="compositionally biased region" description="Pro residues" evidence="5">
    <location>
        <begin position="257"/>
        <end position="267"/>
    </location>
</feature>
<accession>F8NH84</accession>
<feature type="compositionally biased region" description="Polar residues" evidence="5">
    <location>
        <begin position="379"/>
        <end position="392"/>
    </location>
</feature>
<dbReference type="Pfam" id="PF01363">
    <property type="entry name" value="FYVE"/>
    <property type="match status" value="1"/>
</dbReference>
<dbReference type="PANTHER" id="PTHR14879:SF5">
    <property type="entry name" value="RING-TYPE DOMAIN-CONTAINING PROTEIN"/>
    <property type="match status" value="1"/>
</dbReference>
<dbReference type="SMART" id="SM00064">
    <property type="entry name" value="FYVE"/>
    <property type="match status" value="1"/>
</dbReference>
<dbReference type="RefSeq" id="XP_007313915.1">
    <property type="nucleotide sequence ID" value="XM_007313853.1"/>
</dbReference>
<dbReference type="AlphaFoldDB" id="F8NH84"/>
<keyword evidence="1" id="KW-0479">Metal-binding</keyword>
<feature type="region of interest" description="Disordered" evidence="5">
    <location>
        <begin position="1"/>
        <end position="22"/>
    </location>
</feature>
<name>F8NH84_SERL9</name>
<dbReference type="Pfam" id="PF13920">
    <property type="entry name" value="zf-C3HC4_3"/>
    <property type="match status" value="1"/>
</dbReference>
<dbReference type="GeneID" id="18817577"/>
<feature type="region of interest" description="Disordered" evidence="5">
    <location>
        <begin position="321"/>
        <end position="413"/>
    </location>
</feature>
<dbReference type="InterPro" id="IPR001841">
    <property type="entry name" value="Znf_RING"/>
</dbReference>
<feature type="region of interest" description="Disordered" evidence="5">
    <location>
        <begin position="148"/>
        <end position="267"/>
    </location>
</feature>
<dbReference type="GO" id="GO:0008270">
    <property type="term" value="F:zinc ion binding"/>
    <property type="evidence" value="ECO:0007669"/>
    <property type="project" value="UniProtKB-KW"/>
</dbReference>
<keyword evidence="3" id="KW-0862">Zinc</keyword>
<feature type="compositionally biased region" description="Low complexity" evidence="5">
    <location>
        <begin position="202"/>
        <end position="236"/>
    </location>
</feature>
<keyword evidence="2 4" id="KW-0863">Zinc-finger</keyword>
<dbReference type="HOGENOM" id="CLU_040332_0_0_1"/>
<dbReference type="InterPro" id="IPR017455">
    <property type="entry name" value="Znf_FYVE-rel"/>
</dbReference>
<feature type="domain" description="RING-type" evidence="6">
    <location>
        <begin position="422"/>
        <end position="461"/>
    </location>
</feature>
<dbReference type="SUPFAM" id="SSF57850">
    <property type="entry name" value="RING/U-box"/>
    <property type="match status" value="1"/>
</dbReference>
<gene>
    <name evidence="8" type="ORF">SERLADRAFT_457742</name>
</gene>
<feature type="domain" description="FYVE-type" evidence="7">
    <location>
        <begin position="19"/>
        <end position="86"/>
    </location>
</feature>
<dbReference type="PROSITE" id="PS50089">
    <property type="entry name" value="ZF_RING_2"/>
    <property type="match status" value="1"/>
</dbReference>
<proteinExistence type="predicted"/>
<feature type="compositionally biased region" description="Pro residues" evidence="5">
    <location>
        <begin position="403"/>
        <end position="412"/>
    </location>
</feature>
<dbReference type="SUPFAM" id="SSF57903">
    <property type="entry name" value="FYVE/PHD zinc finger"/>
    <property type="match status" value="1"/>
</dbReference>
<dbReference type="KEGG" id="sla:SERLADRAFT_457742"/>
<feature type="compositionally biased region" description="Basic and acidic residues" evidence="5">
    <location>
        <begin position="321"/>
        <end position="364"/>
    </location>
</feature>
<protein>
    <recommendedName>
        <fullName evidence="9">RING-type domain-containing protein</fullName>
    </recommendedName>
</protein>
<dbReference type="PROSITE" id="PS50178">
    <property type="entry name" value="ZF_FYVE"/>
    <property type="match status" value="1"/>
</dbReference>
<evidence type="ECO:0000256" key="5">
    <source>
        <dbReference type="SAM" id="MobiDB-lite"/>
    </source>
</evidence>
<evidence type="ECO:0000256" key="2">
    <source>
        <dbReference type="ARBA" id="ARBA00022771"/>
    </source>
</evidence>